<accession>A0A1X6P5W1</accession>
<feature type="compositionally biased region" description="Basic and acidic residues" evidence="1">
    <location>
        <begin position="988"/>
        <end position="999"/>
    </location>
</feature>
<feature type="compositionally biased region" description="Basic residues" evidence="1">
    <location>
        <begin position="301"/>
        <end position="320"/>
    </location>
</feature>
<sequence length="1027" mass="101398">MIELFPTNNTDFNFHVHVSGYDTTGKIFWLQVFEDPNVVESASATQVLSMLYRYVESANGMMAASGSLLALKPASAATARDPLDLGHPLTTTDDELVAPAGGGAAGRGAAGGVASGGGARREGAGVGGRVSGTLGDGRGGRRHAATRVGTGSDGAAAGGTIRVAGGGPIGDFAARAATASQAESADLARAQAAAAAVLEADDDAGHAEDAAAGAEAVGATVASGVVLGGRGVVVGGCGVALGGGDLSGGDASLYAAGGAPRPAGPVDSGDDVDDDDSGDSGDSSSSSRSASEGASDATRRGVGKPKMKQVGGRPKKRQRWQRLAPVMHHAPASHIPTSDAKDLLRAMLDASTNRLTRLRCALVKGNAAVAGGMSARRLRICLPWWPRQAIKDAPWPLGVVVDKDLIVLACAKDSSTINTATVTAVLPKITLKRKATARQRLAEFLLLVEKSPAARAAMEKYISGFSQSARMQGKARAPVLGVLSGLRTAPRIAPSPAMLASLQAAPRRPGETFSSEPRRPAGFVPTGSPRPTHVARLAPEELPAPLPPTHPAAVRAAAAAAVGTVTPATPGKATSDSASIRAALLARAAGAAASKAAPSGTSASARAVSRLAPPGAAAAKAALSGTSASARAVPRLAPPGEAAAKATPSGESTSARAVARSAPPKSSTSTPAAPPMLVSSTSATKTGARPPPPARAAAPPAKTSAPPSAPPREPPARSVASGIAIRRPPTLGPPCAPESHGSSANAHPVCSRPRPPALAAAPPATRPSAPPSAPPCLHQGASAASATTAPRPAPPGPPAASPSPPRLPVPGPAENDGVANEFFSGPAGADSRRKMAPGHAPCALPVAAAAASGTCTSPSESPFSTTPCSPTGSPASTTPSRAPYSSAAPAPSGGSCAAELSPPVAVVRSNARTHLSDRPSQLPAKKKPATASSGSTGLATPLSVARMPLPPGGGTPRGETSLVTPAASSSRRPPLPPRHSPSSSGISRKADGKAVEHQTVRVAGGAAAVEKGGEAKANAANARKAND</sequence>
<name>A0A1X6P5W1_PORUM</name>
<feature type="compositionally biased region" description="Low complexity" evidence="1">
    <location>
        <begin position="659"/>
        <end position="671"/>
    </location>
</feature>
<feature type="compositionally biased region" description="Low complexity" evidence="1">
    <location>
        <begin position="695"/>
        <end position="706"/>
    </location>
</feature>
<feature type="region of interest" description="Disordered" evidence="1">
    <location>
        <begin position="108"/>
        <end position="152"/>
    </location>
</feature>
<feature type="compositionally biased region" description="Pro residues" evidence="1">
    <location>
        <begin position="764"/>
        <end position="774"/>
    </location>
</feature>
<feature type="region of interest" description="Disordered" evidence="1">
    <location>
        <begin position="508"/>
        <end position="532"/>
    </location>
</feature>
<protein>
    <submittedName>
        <fullName evidence="2">Uncharacterized protein</fullName>
    </submittedName>
</protein>
<organism evidence="2 3">
    <name type="scientific">Porphyra umbilicalis</name>
    <name type="common">Purple laver</name>
    <name type="synonym">Red alga</name>
    <dbReference type="NCBI Taxonomy" id="2786"/>
    <lineage>
        <taxon>Eukaryota</taxon>
        <taxon>Rhodophyta</taxon>
        <taxon>Bangiophyceae</taxon>
        <taxon>Bangiales</taxon>
        <taxon>Bangiaceae</taxon>
        <taxon>Porphyra</taxon>
    </lineage>
</organism>
<feature type="compositionally biased region" description="Pro residues" evidence="1">
    <location>
        <begin position="791"/>
        <end position="811"/>
    </location>
</feature>
<evidence type="ECO:0000313" key="3">
    <source>
        <dbReference type="Proteomes" id="UP000218209"/>
    </source>
</evidence>
<dbReference type="Proteomes" id="UP000218209">
    <property type="component" value="Unassembled WGS sequence"/>
</dbReference>
<reference evidence="2 3" key="1">
    <citation type="submission" date="2017-03" db="EMBL/GenBank/DDBJ databases">
        <title>WGS assembly of Porphyra umbilicalis.</title>
        <authorList>
            <person name="Brawley S.H."/>
            <person name="Blouin N.A."/>
            <person name="Ficko-Blean E."/>
            <person name="Wheeler G.L."/>
            <person name="Lohr M."/>
            <person name="Goodson H.V."/>
            <person name="Jenkins J.W."/>
            <person name="Blaby-Haas C.E."/>
            <person name="Helliwell K.E."/>
            <person name="Chan C."/>
            <person name="Marriage T."/>
            <person name="Bhattacharya D."/>
            <person name="Klein A.S."/>
            <person name="Badis Y."/>
            <person name="Brodie J."/>
            <person name="Cao Y."/>
            <person name="Collen J."/>
            <person name="Dittami S.M."/>
            <person name="Gachon C.M."/>
            <person name="Green B.R."/>
            <person name="Karpowicz S."/>
            <person name="Kim J.W."/>
            <person name="Kudahl U."/>
            <person name="Lin S."/>
            <person name="Michel G."/>
            <person name="Mittag M."/>
            <person name="Olson B.J."/>
            <person name="Pangilinan J."/>
            <person name="Peng Y."/>
            <person name="Qiu H."/>
            <person name="Shu S."/>
            <person name="Singer J.T."/>
            <person name="Smith A.G."/>
            <person name="Sprecher B.N."/>
            <person name="Wagner V."/>
            <person name="Wang W."/>
            <person name="Wang Z.-Y."/>
            <person name="Yan J."/>
            <person name="Yarish C."/>
            <person name="Zoeuner-Riek S."/>
            <person name="Zhuang Y."/>
            <person name="Zou Y."/>
            <person name="Lindquist E.A."/>
            <person name="Grimwood J."/>
            <person name="Barry K."/>
            <person name="Rokhsar D.S."/>
            <person name="Schmutz J."/>
            <person name="Stiller J.W."/>
            <person name="Grossman A.R."/>
            <person name="Prochnik S.E."/>
        </authorList>
    </citation>
    <scope>NUCLEOTIDE SEQUENCE [LARGE SCALE GENOMIC DNA]</scope>
    <source>
        <strain evidence="2">4086291</strain>
    </source>
</reference>
<feature type="compositionally biased region" description="Gly residues" evidence="1">
    <location>
        <begin position="108"/>
        <end position="137"/>
    </location>
</feature>
<feature type="compositionally biased region" description="Low complexity" evidence="1">
    <location>
        <begin position="1000"/>
        <end position="1027"/>
    </location>
</feature>
<feature type="compositionally biased region" description="Acidic residues" evidence="1">
    <location>
        <begin position="268"/>
        <end position="279"/>
    </location>
</feature>
<dbReference type="AlphaFoldDB" id="A0A1X6P5W1"/>
<keyword evidence="3" id="KW-1185">Reference proteome</keyword>
<gene>
    <name evidence="2" type="ORF">BU14_0205s0005</name>
</gene>
<feature type="region of interest" description="Disordered" evidence="1">
    <location>
        <begin position="256"/>
        <end position="335"/>
    </location>
</feature>
<feature type="compositionally biased region" description="Low complexity" evidence="1">
    <location>
        <begin position="280"/>
        <end position="296"/>
    </location>
</feature>
<feature type="compositionally biased region" description="Low complexity" evidence="1">
    <location>
        <begin position="840"/>
        <end position="898"/>
    </location>
</feature>
<proteinExistence type="predicted"/>
<feature type="region of interest" description="Disordered" evidence="1">
    <location>
        <begin position="636"/>
        <end position="1027"/>
    </location>
</feature>
<evidence type="ECO:0000313" key="2">
    <source>
        <dbReference type="EMBL" id="OSX76130.1"/>
    </source>
</evidence>
<feature type="compositionally biased region" description="Low complexity" evidence="1">
    <location>
        <begin position="256"/>
        <end position="267"/>
    </location>
</feature>
<dbReference type="EMBL" id="KV918878">
    <property type="protein sequence ID" value="OSX76130.1"/>
    <property type="molecule type" value="Genomic_DNA"/>
</dbReference>
<feature type="compositionally biased region" description="Low complexity" evidence="1">
    <location>
        <begin position="781"/>
        <end position="790"/>
    </location>
</feature>
<evidence type="ECO:0000256" key="1">
    <source>
        <dbReference type="SAM" id="MobiDB-lite"/>
    </source>
</evidence>